<accession>M3FNL5</accession>
<dbReference type="AlphaFoldDB" id="M3FNL5"/>
<dbReference type="EMBL" id="KB405078">
    <property type="protein sequence ID" value="EMF54555.1"/>
    <property type="molecule type" value="Genomic_DNA"/>
</dbReference>
<sequence length="37" mass="4023">MLSLCVQRFVERAGQKGSSPPGAGPFVVTVPEGRWMF</sequence>
<evidence type="ECO:0000313" key="2">
    <source>
        <dbReference type="Proteomes" id="UP000030760"/>
    </source>
</evidence>
<reference evidence="2" key="1">
    <citation type="journal article" date="2013" name="Genome Announc.">
        <title>Draft Genome Sequence of Streptomyces bottropensis ATCC 25435, a Bottromycin-Producing Actinomycete.</title>
        <authorList>
            <person name="Zhang H."/>
            <person name="Zhou W."/>
            <person name="Zhuang Y."/>
            <person name="Liang X."/>
            <person name="Liu T."/>
        </authorList>
    </citation>
    <scope>NUCLEOTIDE SEQUENCE [LARGE SCALE GENOMIC DNA]</scope>
    <source>
        <strain evidence="2">ATCC 25435</strain>
    </source>
</reference>
<evidence type="ECO:0000313" key="1">
    <source>
        <dbReference type="EMBL" id="EMF54555.1"/>
    </source>
</evidence>
<organism evidence="1 2">
    <name type="scientific">Streptomyces bottropensis ATCC 25435</name>
    <dbReference type="NCBI Taxonomy" id="1054862"/>
    <lineage>
        <taxon>Bacteria</taxon>
        <taxon>Bacillati</taxon>
        <taxon>Actinomycetota</taxon>
        <taxon>Actinomycetes</taxon>
        <taxon>Kitasatosporales</taxon>
        <taxon>Streptomycetaceae</taxon>
        <taxon>Streptomyces</taxon>
    </lineage>
</organism>
<gene>
    <name evidence="1" type="ORF">SBD_4223</name>
</gene>
<name>M3FNL5_9ACTN</name>
<protein>
    <submittedName>
        <fullName evidence="1">Uncharacterized protein</fullName>
    </submittedName>
</protein>
<proteinExistence type="predicted"/>
<dbReference type="Proteomes" id="UP000030760">
    <property type="component" value="Unassembled WGS sequence"/>
</dbReference>